<evidence type="ECO:0008006" key="3">
    <source>
        <dbReference type="Google" id="ProtNLM"/>
    </source>
</evidence>
<keyword evidence="2" id="KW-1185">Reference proteome</keyword>
<dbReference type="SUPFAM" id="SSF53335">
    <property type="entry name" value="S-adenosyl-L-methionine-dependent methyltransferases"/>
    <property type="match status" value="1"/>
</dbReference>
<dbReference type="Gene3D" id="3.40.50.150">
    <property type="entry name" value="Vaccinia Virus protein VP39"/>
    <property type="match status" value="1"/>
</dbReference>
<protein>
    <recommendedName>
        <fullName evidence="3">DNA methylase adenine-specific domain-containing protein</fullName>
    </recommendedName>
</protein>
<organism evidence="1 2">
    <name type="scientific">Actinomyces radicidentis</name>
    <dbReference type="NCBI Taxonomy" id="111015"/>
    <lineage>
        <taxon>Bacteria</taxon>
        <taxon>Bacillati</taxon>
        <taxon>Actinomycetota</taxon>
        <taxon>Actinomycetes</taxon>
        <taxon>Actinomycetales</taxon>
        <taxon>Actinomycetaceae</taxon>
        <taxon>Actinomyces</taxon>
    </lineage>
</organism>
<proteinExistence type="predicted"/>
<dbReference type="STRING" id="111015.AXF14_02635"/>
<evidence type="ECO:0000313" key="1">
    <source>
        <dbReference type="EMBL" id="AMD86697.1"/>
    </source>
</evidence>
<accession>A0A0X8JDV9</accession>
<name>A0A0X8JDV9_ACTRD</name>
<gene>
    <name evidence="1" type="ORF">AXF14_02635</name>
</gene>
<dbReference type="InterPro" id="IPR029063">
    <property type="entry name" value="SAM-dependent_MTases_sf"/>
</dbReference>
<dbReference type="EMBL" id="CP014228">
    <property type="protein sequence ID" value="AMD86697.1"/>
    <property type="molecule type" value="Genomic_DNA"/>
</dbReference>
<dbReference type="AlphaFoldDB" id="A0A0X8JDV9"/>
<evidence type="ECO:0000313" key="2">
    <source>
        <dbReference type="Proteomes" id="UP000065220"/>
    </source>
</evidence>
<reference evidence="2" key="1">
    <citation type="submission" date="2016-02" db="EMBL/GenBank/DDBJ databases">
        <authorList>
            <person name="Holder M.E."/>
            <person name="Ajami N.J."/>
            <person name="Petrosino J.F."/>
        </authorList>
    </citation>
    <scope>NUCLEOTIDE SEQUENCE [LARGE SCALE GENOMIC DNA]</scope>
    <source>
        <strain evidence="2">CCUG 36733</strain>
    </source>
</reference>
<dbReference type="Proteomes" id="UP000065220">
    <property type="component" value="Chromosome"/>
</dbReference>
<dbReference type="KEGG" id="ard:AXF14_02635"/>
<sequence length="80" mass="8717">MSLLDSVEPRSRAVLDALDSDHRESFAQFFTPGPVARIMTSLIECPRREVVRVPDPGAGAGVLTAAVIDRLREANQWSPA</sequence>